<feature type="compositionally biased region" description="Pro residues" evidence="3">
    <location>
        <begin position="270"/>
        <end position="282"/>
    </location>
</feature>
<proteinExistence type="predicted"/>
<dbReference type="InterPro" id="IPR016032">
    <property type="entry name" value="Sig_transdc_resp-reg_C-effctor"/>
</dbReference>
<evidence type="ECO:0000259" key="4">
    <source>
        <dbReference type="SMART" id="SM01043"/>
    </source>
</evidence>
<feature type="region of interest" description="Disordered" evidence="3">
    <location>
        <begin position="254"/>
        <end position="286"/>
    </location>
</feature>
<comment type="caution">
    <text evidence="5">The sequence shown here is derived from an EMBL/GenBank/DDBJ whole genome shotgun (WGS) entry which is preliminary data.</text>
</comment>
<evidence type="ECO:0000313" key="6">
    <source>
        <dbReference type="Proteomes" id="UP001183226"/>
    </source>
</evidence>
<evidence type="ECO:0000313" key="5">
    <source>
        <dbReference type="EMBL" id="MDT0302378.1"/>
    </source>
</evidence>
<dbReference type="InterPro" id="IPR027417">
    <property type="entry name" value="P-loop_NTPase"/>
</dbReference>
<protein>
    <submittedName>
        <fullName evidence="5">BTAD domain-containing putative transcriptional regulator</fullName>
    </submittedName>
</protein>
<dbReference type="CDD" id="cd15831">
    <property type="entry name" value="BTAD"/>
    <property type="match status" value="1"/>
</dbReference>
<dbReference type="Gene3D" id="1.25.40.10">
    <property type="entry name" value="Tetratricopeptide repeat domain"/>
    <property type="match status" value="2"/>
</dbReference>
<dbReference type="SUPFAM" id="SSF48452">
    <property type="entry name" value="TPR-like"/>
    <property type="match status" value="3"/>
</dbReference>
<sequence length="1059" mass="113689">MPNPSPATTPVLEILGRLQVRSREGHIDLGPPRQQSVFAIIALFIDEPVATDKIIECVWAGSPPAYAANLVHKYISGLRRILADSRPAWPLNIERDADGYTLRAGGRRDVDLFRELVDGARDAREQGRVSDASALLSRALHLWRGELLSGIDAQVVEDERRLVADQRLSAVLEYTELRLELGDPGDAVGLLERELRDHRFDERLHRLRILALHGSGRTAAAVAAFRELESTLRDELGVGPGPESLEAYERIRNGTGPSALERPGRAGPAAPGPASPPRPAQLPPEVRGFTGREQELAVLESVLAPDGAGLPIVSVYGPAGIGKTALALHWAHRRSDLFPDGQLYVNLADSGDGGTPAPECVLPGLLRALGRHPQQVPQDLAEQTLLYRSLLAGRRVLVVVEGASSSAQVRPLLPGSTGCGVIVTGHHHLAGLTTRDGARPLRLAPLNDRDSRALLTAELGRATPSGPRLEALLRLCGGIPLALRIAAAKADSSAIGDLADALGRTDPADEEQTARAESVDLPLLSYWLLSPEAQRMVTLMCVVPAVEFSVHSAAAIAGIAPADAAAALDELASVNLLEERKRGYYRTHTALRSRLSAAMPDRIAPAACREGLYRLLAFQVAAVRKAAGLYHCGSLSLPGAPEPADPAPPDPPFRTFEQAMAWMSAERLNLFETLRFTAEHVPGRPVWELVGILCWFCWVPDAGVDRLAAASLVEAADRHGDPAARLVTRLLAGGRSGYLGEPRAALVHYDEALGLRDGLTWPAGIAEARAQRGHVLWVCGRLAEAEQDLRAAIAIRLRLGTRQEEAVARLWLVRVLVDQGRPGAAEEEAETCLALFADAGHSPVREALTRLHLAEIALNRGDGCLARRRAQSAQRALRDRSPQVRSLAHATTSLIAAQEHDRAAADEHARLAGEGGRNGDLRILAETRNLLGEARLVLGEDEAALGEFRAAHRCAAHAGFRRGELTALTGVAEIHRRLGHDEWALDGCGRVLAMAGEEYPAARGRALAVRARLHAAAGSRGASDRDRGAAERLFAQAGYRRSAWRRSAGPVCVPSLRGD</sequence>
<dbReference type="EMBL" id="JAVREK010000008">
    <property type="protein sequence ID" value="MDT0302378.1"/>
    <property type="molecule type" value="Genomic_DNA"/>
</dbReference>
<evidence type="ECO:0000256" key="1">
    <source>
        <dbReference type="ARBA" id="ARBA00023015"/>
    </source>
</evidence>
<dbReference type="InterPro" id="IPR041664">
    <property type="entry name" value="AAA_16"/>
</dbReference>
<reference evidence="6" key="1">
    <citation type="submission" date="2023-07" db="EMBL/GenBank/DDBJ databases">
        <title>30 novel species of actinomycetes from the DSMZ collection.</title>
        <authorList>
            <person name="Nouioui I."/>
        </authorList>
    </citation>
    <scope>NUCLEOTIDE SEQUENCE [LARGE SCALE GENOMIC DNA]</scope>
    <source>
        <strain evidence="6">DSM 45055</strain>
    </source>
</reference>
<name>A0ABU2KTE6_9ACTN</name>
<evidence type="ECO:0000256" key="3">
    <source>
        <dbReference type="SAM" id="MobiDB-lite"/>
    </source>
</evidence>
<keyword evidence="6" id="KW-1185">Reference proteome</keyword>
<accession>A0ABU2KTE6</accession>
<dbReference type="Gene3D" id="3.40.50.300">
    <property type="entry name" value="P-loop containing nucleotide triphosphate hydrolases"/>
    <property type="match status" value="1"/>
</dbReference>
<dbReference type="PRINTS" id="PR00364">
    <property type="entry name" value="DISEASERSIST"/>
</dbReference>
<dbReference type="RefSeq" id="WP_311544863.1">
    <property type="nucleotide sequence ID" value="NZ_JAVREK010000008.1"/>
</dbReference>
<dbReference type="PANTHER" id="PTHR35807:SF1">
    <property type="entry name" value="TRANSCRIPTIONAL REGULATOR REDD"/>
    <property type="match status" value="1"/>
</dbReference>
<dbReference type="Proteomes" id="UP001183226">
    <property type="component" value="Unassembled WGS sequence"/>
</dbReference>
<dbReference type="InterPro" id="IPR051677">
    <property type="entry name" value="AfsR-DnrI-RedD_regulator"/>
</dbReference>
<organism evidence="5 6">
    <name type="scientific">Streptomonospora wellingtoniae</name>
    <dbReference type="NCBI Taxonomy" id="3075544"/>
    <lineage>
        <taxon>Bacteria</taxon>
        <taxon>Bacillati</taxon>
        <taxon>Actinomycetota</taxon>
        <taxon>Actinomycetes</taxon>
        <taxon>Streptosporangiales</taxon>
        <taxon>Nocardiopsidaceae</taxon>
        <taxon>Streptomonospora</taxon>
    </lineage>
</organism>
<dbReference type="InterPro" id="IPR011990">
    <property type="entry name" value="TPR-like_helical_dom_sf"/>
</dbReference>
<gene>
    <name evidence="5" type="ORF">RM446_09670</name>
</gene>
<evidence type="ECO:0000256" key="2">
    <source>
        <dbReference type="ARBA" id="ARBA00023163"/>
    </source>
</evidence>
<keyword evidence="2" id="KW-0804">Transcription</keyword>
<dbReference type="InterPro" id="IPR036388">
    <property type="entry name" value="WH-like_DNA-bd_sf"/>
</dbReference>
<dbReference type="SUPFAM" id="SSF52540">
    <property type="entry name" value="P-loop containing nucleoside triphosphate hydrolases"/>
    <property type="match status" value="1"/>
</dbReference>
<keyword evidence="1" id="KW-0805">Transcription regulation</keyword>
<dbReference type="SMART" id="SM01043">
    <property type="entry name" value="BTAD"/>
    <property type="match status" value="1"/>
</dbReference>
<dbReference type="Pfam" id="PF03704">
    <property type="entry name" value="BTAD"/>
    <property type="match status" value="1"/>
</dbReference>
<dbReference type="Pfam" id="PF13191">
    <property type="entry name" value="AAA_16"/>
    <property type="match status" value="1"/>
</dbReference>
<dbReference type="SUPFAM" id="SSF46894">
    <property type="entry name" value="C-terminal effector domain of the bipartite response regulators"/>
    <property type="match status" value="1"/>
</dbReference>
<dbReference type="Gene3D" id="1.10.10.10">
    <property type="entry name" value="Winged helix-like DNA-binding domain superfamily/Winged helix DNA-binding domain"/>
    <property type="match status" value="1"/>
</dbReference>
<dbReference type="InterPro" id="IPR005158">
    <property type="entry name" value="BTAD"/>
</dbReference>
<dbReference type="PANTHER" id="PTHR35807">
    <property type="entry name" value="TRANSCRIPTIONAL REGULATOR REDD-RELATED"/>
    <property type="match status" value="1"/>
</dbReference>
<feature type="domain" description="Bacterial transcriptional activator" evidence="4">
    <location>
        <begin position="108"/>
        <end position="252"/>
    </location>
</feature>